<proteinExistence type="predicted"/>
<organism evidence="5 6">
    <name type="scientific">Actinomadura viridis</name>
    <dbReference type="NCBI Taxonomy" id="58110"/>
    <lineage>
        <taxon>Bacteria</taxon>
        <taxon>Bacillati</taxon>
        <taxon>Actinomycetota</taxon>
        <taxon>Actinomycetes</taxon>
        <taxon>Streptosporangiales</taxon>
        <taxon>Thermomonosporaceae</taxon>
        <taxon>Actinomadura</taxon>
    </lineage>
</organism>
<gene>
    <name evidence="5" type="ORF">IW256_005875</name>
</gene>
<dbReference type="GO" id="GO:0005524">
    <property type="term" value="F:ATP binding"/>
    <property type="evidence" value="ECO:0007669"/>
    <property type="project" value="UniProtKB-KW"/>
</dbReference>
<dbReference type="SUPFAM" id="SSF53067">
    <property type="entry name" value="Actin-like ATPase domain"/>
    <property type="match status" value="1"/>
</dbReference>
<dbReference type="InterPro" id="IPR056546">
    <property type="entry name" value="MreB_MamK-like"/>
</dbReference>
<keyword evidence="3" id="KW-0547">Nucleotide-binding</keyword>
<dbReference type="InterPro" id="IPR043129">
    <property type="entry name" value="ATPase_NBD"/>
</dbReference>
<sequence>MTDVQGCTQLTRCALLDAAVVAPPGELLLAVPAAATAADRMRAVTAVRAAGGCPVSTVEAVLAAAIGAGRAVTDARPYLVMDIGAGVVEMAVVARWRLVRARSIRYLPTVSAGHPDPRLPQYVQEQLAVELRRMLTDLPPRVRVPARARGLLLTGGCAVLPSLPGRLAAQLAMGVHVAPDPARATIRGLARLCLAPAGVREAVARPAP</sequence>
<evidence type="ECO:0000313" key="5">
    <source>
        <dbReference type="EMBL" id="MBG6091762.1"/>
    </source>
</evidence>
<dbReference type="Gene3D" id="3.30.420.40">
    <property type="match status" value="1"/>
</dbReference>
<dbReference type="Pfam" id="PF06723">
    <property type="entry name" value="MreB_Mbl"/>
    <property type="match status" value="2"/>
</dbReference>
<dbReference type="PANTHER" id="PTHR42749">
    <property type="entry name" value="CELL SHAPE-DETERMINING PROTEIN MREB"/>
    <property type="match status" value="1"/>
</dbReference>
<evidence type="ECO:0000256" key="4">
    <source>
        <dbReference type="ARBA" id="ARBA00022840"/>
    </source>
</evidence>
<comment type="caution">
    <text evidence="5">The sequence shown here is derived from an EMBL/GenBank/DDBJ whole genome shotgun (WGS) entry which is preliminary data.</text>
</comment>
<evidence type="ECO:0000256" key="3">
    <source>
        <dbReference type="ARBA" id="ARBA00022741"/>
    </source>
</evidence>
<dbReference type="EMBL" id="JADOUA010000001">
    <property type="protein sequence ID" value="MBG6091762.1"/>
    <property type="molecule type" value="Genomic_DNA"/>
</dbReference>
<dbReference type="AlphaFoldDB" id="A0A931DLL3"/>
<keyword evidence="2" id="KW-0963">Cytoplasm</keyword>
<keyword evidence="6" id="KW-1185">Reference proteome</keyword>
<evidence type="ECO:0000313" key="6">
    <source>
        <dbReference type="Proteomes" id="UP000614047"/>
    </source>
</evidence>
<keyword evidence="4" id="KW-0067">ATP-binding</keyword>
<dbReference type="PANTHER" id="PTHR42749:SF1">
    <property type="entry name" value="CELL SHAPE-DETERMINING PROTEIN MREB"/>
    <property type="match status" value="1"/>
</dbReference>
<reference evidence="5" key="1">
    <citation type="submission" date="2020-11" db="EMBL/GenBank/DDBJ databases">
        <title>Sequencing the genomes of 1000 actinobacteria strains.</title>
        <authorList>
            <person name="Klenk H.-P."/>
        </authorList>
    </citation>
    <scope>NUCLEOTIDE SEQUENCE</scope>
    <source>
        <strain evidence="5">DSM 43175</strain>
    </source>
</reference>
<evidence type="ECO:0000256" key="1">
    <source>
        <dbReference type="ARBA" id="ARBA00004496"/>
    </source>
</evidence>
<dbReference type="GO" id="GO:0005737">
    <property type="term" value="C:cytoplasm"/>
    <property type="evidence" value="ECO:0007669"/>
    <property type="project" value="UniProtKB-SubCell"/>
</dbReference>
<evidence type="ECO:0000256" key="2">
    <source>
        <dbReference type="ARBA" id="ARBA00022490"/>
    </source>
</evidence>
<name>A0A931DLL3_9ACTN</name>
<dbReference type="Proteomes" id="UP000614047">
    <property type="component" value="Unassembled WGS sequence"/>
</dbReference>
<protein>
    <submittedName>
        <fullName evidence="5">Rod shape-determining protein MreB</fullName>
    </submittedName>
</protein>
<comment type="subcellular location">
    <subcellularLocation>
        <location evidence="1">Cytoplasm</location>
    </subcellularLocation>
</comment>
<accession>A0A931DLL3</accession>